<sequence>MFNIFLKALLINLCFLGAVCSQTERAFYQSENLKKGNLNPMPGEFFIKDDKQEKVAVAALKDENEMLFWYRRVDTEVCLTGECNRIDVGIYWDCTGSFYGLEVYREPLTKTDHSNFFPADYTKLISILSNDWSSLREYEFTDLLDEKPAGVDGISGATKSEIASEAVRDAVYTTYTIWHLIHLGEQEQLSTLTLEFLKSTDLITRLINDKDKKYQHFLLDLSQQGKLPQTRQIQDLILKGLTTSDDAVYRDLAIKSITKPTLDDPRFQNEIGKIYSTAQISEKVELLTSLKTFNLSDKKLYEALEADLNSQNEWLSVKILNVLKNSPTHTDKVTSFAKSLLESTNEFVKNSAALFLNY</sequence>
<evidence type="ECO:0000313" key="1">
    <source>
        <dbReference type="EMBL" id="TDE18276.1"/>
    </source>
</evidence>
<comment type="caution">
    <text evidence="1">The sequence shown here is derived from an EMBL/GenBank/DDBJ whole genome shotgun (WGS) entry which is preliminary data.</text>
</comment>
<keyword evidence="2" id="KW-1185">Reference proteome</keyword>
<dbReference type="RefSeq" id="WP_131956024.1">
    <property type="nucleotide sequence ID" value="NZ_SMFL01000001.1"/>
</dbReference>
<dbReference type="OrthoDB" id="6400902at2"/>
<gene>
    <name evidence="1" type="ORF">E0F88_01680</name>
</gene>
<reference evidence="1 2" key="1">
    <citation type="submission" date="2019-03" db="EMBL/GenBank/DDBJ databases">
        <title>Dyadobacter AR-3-6 sp. nov., isolated from arctic soil.</title>
        <authorList>
            <person name="Chaudhary D.K."/>
        </authorList>
    </citation>
    <scope>NUCLEOTIDE SEQUENCE [LARGE SCALE GENOMIC DNA]</scope>
    <source>
        <strain evidence="1 2">AR-3-6</strain>
    </source>
</reference>
<protein>
    <submittedName>
        <fullName evidence="1">Uncharacterized protein</fullName>
    </submittedName>
</protein>
<dbReference type="EMBL" id="SMFL01000001">
    <property type="protein sequence ID" value="TDE18276.1"/>
    <property type="molecule type" value="Genomic_DNA"/>
</dbReference>
<dbReference type="Proteomes" id="UP000294850">
    <property type="component" value="Unassembled WGS sequence"/>
</dbReference>
<evidence type="ECO:0000313" key="2">
    <source>
        <dbReference type="Proteomes" id="UP000294850"/>
    </source>
</evidence>
<organism evidence="1 2">
    <name type="scientific">Dyadobacter psychrotolerans</name>
    <dbReference type="NCBI Taxonomy" id="2541721"/>
    <lineage>
        <taxon>Bacteria</taxon>
        <taxon>Pseudomonadati</taxon>
        <taxon>Bacteroidota</taxon>
        <taxon>Cytophagia</taxon>
        <taxon>Cytophagales</taxon>
        <taxon>Spirosomataceae</taxon>
        <taxon>Dyadobacter</taxon>
    </lineage>
</organism>
<dbReference type="AlphaFoldDB" id="A0A4R5DUQ7"/>
<name>A0A4R5DUQ7_9BACT</name>
<proteinExistence type="predicted"/>
<accession>A0A4R5DUQ7</accession>